<accession>A0A5C6CGI8</accession>
<dbReference type="AlphaFoldDB" id="A0A5C6CGI8"/>
<comment type="caution">
    <text evidence="2">The sequence shown here is derived from an EMBL/GenBank/DDBJ whole genome shotgun (WGS) entry which is preliminary data.</text>
</comment>
<reference evidence="2 3" key="1">
    <citation type="submission" date="2019-02" db="EMBL/GenBank/DDBJ databases">
        <title>Deep-cultivation of Planctomycetes and their phenomic and genomic characterization uncovers novel biology.</title>
        <authorList>
            <person name="Wiegand S."/>
            <person name="Jogler M."/>
            <person name="Boedeker C."/>
            <person name="Pinto D."/>
            <person name="Vollmers J."/>
            <person name="Rivas-Marin E."/>
            <person name="Kohn T."/>
            <person name="Peeters S.H."/>
            <person name="Heuer A."/>
            <person name="Rast P."/>
            <person name="Oberbeckmann S."/>
            <person name="Bunk B."/>
            <person name="Jeske O."/>
            <person name="Meyerdierks A."/>
            <person name="Storesund J.E."/>
            <person name="Kallscheuer N."/>
            <person name="Luecker S."/>
            <person name="Lage O.M."/>
            <person name="Pohl T."/>
            <person name="Merkel B.J."/>
            <person name="Hornburger P."/>
            <person name="Mueller R.-W."/>
            <person name="Bruemmer F."/>
            <person name="Labrenz M."/>
            <person name="Spormann A.M."/>
            <person name="Op Den Camp H."/>
            <person name="Overmann J."/>
            <person name="Amann R."/>
            <person name="Jetten M.S.M."/>
            <person name="Mascher T."/>
            <person name="Medema M.H."/>
            <person name="Devos D.P."/>
            <person name="Kaster A.-K."/>
            <person name="Ovreas L."/>
            <person name="Rohde M."/>
            <person name="Galperin M.Y."/>
            <person name="Jogler C."/>
        </authorList>
    </citation>
    <scope>NUCLEOTIDE SEQUENCE [LARGE SCALE GENOMIC DNA]</scope>
    <source>
        <strain evidence="2 3">Pla52o</strain>
    </source>
</reference>
<proteinExistence type="predicted"/>
<keyword evidence="3" id="KW-1185">Reference proteome</keyword>
<protein>
    <submittedName>
        <fullName evidence="2">Uncharacterized protein</fullName>
    </submittedName>
</protein>
<evidence type="ECO:0000313" key="3">
    <source>
        <dbReference type="Proteomes" id="UP000316304"/>
    </source>
</evidence>
<dbReference type="EMBL" id="SJPT01000005">
    <property type="protein sequence ID" value="TWU22356.1"/>
    <property type="molecule type" value="Genomic_DNA"/>
</dbReference>
<feature type="transmembrane region" description="Helical" evidence="1">
    <location>
        <begin position="12"/>
        <end position="34"/>
    </location>
</feature>
<name>A0A5C6CGI8_9BACT</name>
<keyword evidence="1" id="KW-1133">Transmembrane helix</keyword>
<evidence type="ECO:0000256" key="1">
    <source>
        <dbReference type="SAM" id="Phobius"/>
    </source>
</evidence>
<sequence>MTLRRPRIGMTIFPLNWGAVFGLRLILVLMLLSFGPNHMVWLTRHCEPPVLIGIRTLLCLNIPDLQRKCSVCFIPRPILRSGVDESGSVTIVQHGFHAKSRLSSLGSISFGHVDRFGRVPSGASPRSPSLFGNGRSHW</sequence>
<evidence type="ECO:0000313" key="2">
    <source>
        <dbReference type="EMBL" id="TWU22356.1"/>
    </source>
</evidence>
<keyword evidence="1" id="KW-0812">Transmembrane</keyword>
<keyword evidence="1" id="KW-0472">Membrane</keyword>
<dbReference type="Proteomes" id="UP000316304">
    <property type="component" value="Unassembled WGS sequence"/>
</dbReference>
<gene>
    <name evidence="2" type="ORF">Pla52o_34120</name>
</gene>
<organism evidence="2 3">
    <name type="scientific">Novipirellula galeiformis</name>
    <dbReference type="NCBI Taxonomy" id="2528004"/>
    <lineage>
        <taxon>Bacteria</taxon>
        <taxon>Pseudomonadati</taxon>
        <taxon>Planctomycetota</taxon>
        <taxon>Planctomycetia</taxon>
        <taxon>Pirellulales</taxon>
        <taxon>Pirellulaceae</taxon>
        <taxon>Novipirellula</taxon>
    </lineage>
</organism>